<dbReference type="SUPFAM" id="SSF55469">
    <property type="entry name" value="FMN-dependent nitroreductase-like"/>
    <property type="match status" value="1"/>
</dbReference>
<dbReference type="GO" id="GO:0016491">
    <property type="term" value="F:oxidoreductase activity"/>
    <property type="evidence" value="ECO:0007669"/>
    <property type="project" value="UniProtKB-UniRule"/>
</dbReference>
<dbReference type="PANTHER" id="PTHR43821:SF1">
    <property type="entry name" value="NAD(P)H NITROREDUCTASE YDJA-RELATED"/>
    <property type="match status" value="1"/>
</dbReference>
<reference evidence="10 11" key="1">
    <citation type="submission" date="2020-07" db="EMBL/GenBank/DDBJ databases">
        <title>Genomic Encyclopedia of Archaeal and Bacterial Type Strains, Phase II (KMG-II): from individual species to whole genera.</title>
        <authorList>
            <person name="Goeker M."/>
        </authorList>
    </citation>
    <scope>NUCLEOTIDE SEQUENCE [LARGE SCALE GENOMIC DNA]</scope>
    <source>
        <strain evidence="10 11">DSM 21226</strain>
    </source>
</reference>
<evidence type="ECO:0000259" key="9">
    <source>
        <dbReference type="Pfam" id="PF00881"/>
    </source>
</evidence>
<accession>A0A7Y9QZF4</accession>
<evidence type="ECO:0000256" key="8">
    <source>
        <dbReference type="PIRSR" id="PIRSR000232-1"/>
    </source>
</evidence>
<dbReference type="AlphaFoldDB" id="A0A7Y9QZF4"/>
<keyword evidence="6 7" id="KW-0520">NAD</keyword>
<evidence type="ECO:0000313" key="10">
    <source>
        <dbReference type="EMBL" id="NYG34083.1"/>
    </source>
</evidence>
<evidence type="ECO:0000256" key="1">
    <source>
        <dbReference type="ARBA" id="ARBA00007118"/>
    </source>
</evidence>
<dbReference type="RefSeq" id="WP_179634775.1">
    <property type="nucleotide sequence ID" value="NZ_CAXYYM010000160.1"/>
</dbReference>
<dbReference type="EMBL" id="JACCFH010000001">
    <property type="protein sequence ID" value="NYG34083.1"/>
    <property type="molecule type" value="Genomic_DNA"/>
</dbReference>
<keyword evidence="4 7" id="KW-0521">NADP</keyword>
<feature type="binding site" description="in other chain" evidence="8">
    <location>
        <begin position="16"/>
        <end position="18"/>
    </location>
    <ligand>
        <name>FMN</name>
        <dbReference type="ChEBI" id="CHEBI:58210"/>
        <note>ligand shared between dimeric partners</note>
    </ligand>
</feature>
<dbReference type="InterPro" id="IPR026021">
    <property type="entry name" value="YdjA-like"/>
</dbReference>
<evidence type="ECO:0000256" key="4">
    <source>
        <dbReference type="ARBA" id="ARBA00022857"/>
    </source>
</evidence>
<dbReference type="Gene3D" id="3.40.109.10">
    <property type="entry name" value="NADH Oxidase"/>
    <property type="match status" value="1"/>
</dbReference>
<evidence type="ECO:0000256" key="3">
    <source>
        <dbReference type="ARBA" id="ARBA00022643"/>
    </source>
</evidence>
<feature type="binding site" evidence="8">
    <location>
        <position position="43"/>
    </location>
    <ligand>
        <name>FMN</name>
        <dbReference type="ChEBI" id="CHEBI:58210"/>
        <note>ligand shared between dimeric partners</note>
    </ligand>
</feature>
<dbReference type="InterPro" id="IPR029479">
    <property type="entry name" value="Nitroreductase"/>
</dbReference>
<comment type="similarity">
    <text evidence="1 7">Belongs to the nitroreductase family.</text>
</comment>
<dbReference type="InterPro" id="IPR000415">
    <property type="entry name" value="Nitroreductase-like"/>
</dbReference>
<sequence>MNDLTPDDLLGALASRYSVGPKQLEAPAPTPEHLRLAAQIALRAPDHQGLHPFRFVAVAPAQRDRLGTLFARAAHRRGLDETEIAAARRRAHNGPALLAVIGRLRGDVDDVPVEEQWVCIGGGVMNLLNALHLLGYGAKVVSGSSVRDPEVCEAFCQPGEVLVAWVLAGTPTRSTRARHDDRVDDVLTDWTGAAPGAAA</sequence>
<organism evidence="10 11">
    <name type="scientific">Sphaerotilus montanus</name>
    <dbReference type="NCBI Taxonomy" id="522889"/>
    <lineage>
        <taxon>Bacteria</taxon>
        <taxon>Pseudomonadati</taxon>
        <taxon>Pseudomonadota</taxon>
        <taxon>Betaproteobacteria</taxon>
        <taxon>Burkholderiales</taxon>
        <taxon>Sphaerotilaceae</taxon>
        <taxon>Sphaerotilus</taxon>
    </lineage>
</organism>
<dbReference type="InterPro" id="IPR052530">
    <property type="entry name" value="NAD(P)H_nitroreductase"/>
</dbReference>
<protein>
    <recommendedName>
        <fullName evidence="7">Putative NAD(P)H nitroreductase</fullName>
        <ecNumber evidence="7">1.-.-.-</ecNumber>
    </recommendedName>
</protein>
<feature type="binding site" evidence="8">
    <location>
        <position position="47"/>
    </location>
    <ligand>
        <name>FMN</name>
        <dbReference type="ChEBI" id="CHEBI:58210"/>
        <note>ligand shared between dimeric partners</note>
    </ligand>
</feature>
<keyword evidence="2 7" id="KW-0285">Flavoprotein</keyword>
<gene>
    <name evidence="10" type="ORF">BDD16_003069</name>
</gene>
<evidence type="ECO:0000256" key="7">
    <source>
        <dbReference type="PIRNR" id="PIRNR000232"/>
    </source>
</evidence>
<dbReference type="EC" id="1.-.-.-" evidence="7"/>
<dbReference type="Proteomes" id="UP000518288">
    <property type="component" value="Unassembled WGS sequence"/>
</dbReference>
<keyword evidence="11" id="KW-1185">Reference proteome</keyword>
<evidence type="ECO:0000313" key="11">
    <source>
        <dbReference type="Proteomes" id="UP000518288"/>
    </source>
</evidence>
<evidence type="ECO:0000256" key="5">
    <source>
        <dbReference type="ARBA" id="ARBA00023002"/>
    </source>
</evidence>
<dbReference type="PANTHER" id="PTHR43821">
    <property type="entry name" value="NAD(P)H NITROREDUCTASE YDJA-RELATED"/>
    <property type="match status" value="1"/>
</dbReference>
<dbReference type="PIRSF" id="PIRSF000232">
    <property type="entry name" value="YdjA"/>
    <property type="match status" value="1"/>
</dbReference>
<keyword evidence="3 7" id="KW-0288">FMN</keyword>
<feature type="domain" description="Nitroreductase" evidence="9">
    <location>
        <begin position="14"/>
        <end position="169"/>
    </location>
</feature>
<proteinExistence type="inferred from homology"/>
<dbReference type="Pfam" id="PF00881">
    <property type="entry name" value="Nitroreductase"/>
    <property type="match status" value="1"/>
</dbReference>
<comment type="caution">
    <text evidence="10">The sequence shown here is derived from an EMBL/GenBank/DDBJ whole genome shotgun (WGS) entry which is preliminary data.</text>
</comment>
<evidence type="ECO:0000256" key="2">
    <source>
        <dbReference type="ARBA" id="ARBA00022630"/>
    </source>
</evidence>
<comment type="cofactor">
    <cofactor evidence="8">
        <name>FMN</name>
        <dbReference type="ChEBI" id="CHEBI:58210"/>
    </cofactor>
    <text evidence="8">Binds 1 FMN per subunit.</text>
</comment>
<keyword evidence="5 7" id="KW-0560">Oxidoreductase</keyword>
<evidence type="ECO:0000256" key="6">
    <source>
        <dbReference type="ARBA" id="ARBA00023027"/>
    </source>
</evidence>
<name>A0A7Y9QZF4_9BURK</name>